<feature type="chain" id="PRO_5047292196" evidence="1">
    <location>
        <begin position="29"/>
        <end position="202"/>
    </location>
</feature>
<protein>
    <submittedName>
        <fullName evidence="2">Uncharacterized protein</fullName>
    </submittedName>
</protein>
<feature type="signal peptide" evidence="1">
    <location>
        <begin position="1"/>
        <end position="28"/>
    </location>
</feature>
<keyword evidence="1" id="KW-0732">Signal</keyword>
<evidence type="ECO:0000256" key="1">
    <source>
        <dbReference type="SAM" id="SignalP"/>
    </source>
</evidence>
<keyword evidence="3" id="KW-1185">Reference proteome</keyword>
<sequence length="202" mass="21501">MSRIRPALIAAALLAGAGAGSVATPAFAQTQSSTPTTNAGTKLNFASNLGGATFERSVNYAAPPANNPGLGMSYFYSTPKRLAITVQVFDLGRRVPAGSDNPTVIAQFNSELASAEQQFKYAGYTAFQKPSVPSTCAYGAVTFRCVTYSGVTQANSRIYSKLMLTGFRDHFIKIRIDWAQSHQQTAADADAVLQSFVPALMR</sequence>
<proteinExistence type="predicted"/>
<organism evidence="2 3">
    <name type="scientific">Reyranella aquatilis</name>
    <dbReference type="NCBI Taxonomy" id="2035356"/>
    <lineage>
        <taxon>Bacteria</taxon>
        <taxon>Pseudomonadati</taxon>
        <taxon>Pseudomonadota</taxon>
        <taxon>Alphaproteobacteria</taxon>
        <taxon>Hyphomicrobiales</taxon>
        <taxon>Reyranellaceae</taxon>
        <taxon>Reyranella</taxon>
    </lineage>
</organism>
<evidence type="ECO:0000313" key="3">
    <source>
        <dbReference type="Proteomes" id="UP001198862"/>
    </source>
</evidence>
<evidence type="ECO:0000313" key="2">
    <source>
        <dbReference type="EMBL" id="MCC8432889.1"/>
    </source>
</evidence>
<dbReference type="RefSeq" id="WP_230554259.1">
    <property type="nucleotide sequence ID" value="NZ_JAJISD010000020.1"/>
</dbReference>
<reference evidence="2 3" key="1">
    <citation type="submission" date="2021-11" db="EMBL/GenBank/DDBJ databases">
        <authorList>
            <person name="Lee D.-H."/>
            <person name="Kim S.-B."/>
        </authorList>
    </citation>
    <scope>NUCLEOTIDE SEQUENCE [LARGE SCALE GENOMIC DNA]</scope>
    <source>
        <strain evidence="2 3">KCTC 52223</strain>
    </source>
</reference>
<comment type="caution">
    <text evidence="2">The sequence shown here is derived from an EMBL/GenBank/DDBJ whole genome shotgun (WGS) entry which is preliminary data.</text>
</comment>
<dbReference type="Proteomes" id="UP001198862">
    <property type="component" value="Unassembled WGS sequence"/>
</dbReference>
<name>A0ABS8L3I8_9HYPH</name>
<accession>A0ABS8L3I8</accession>
<dbReference type="EMBL" id="JAJISD010000020">
    <property type="protein sequence ID" value="MCC8432889.1"/>
    <property type="molecule type" value="Genomic_DNA"/>
</dbReference>
<gene>
    <name evidence="2" type="ORF">LJ725_28305</name>
</gene>